<evidence type="ECO:0000313" key="1">
    <source>
        <dbReference type="EMBL" id="CAB1420496.1"/>
    </source>
</evidence>
<dbReference type="AlphaFoldDB" id="A0A9N7YCB6"/>
<sequence length="105" mass="12163">MEAMGVMLLIKNTKKHQLCGLNLSVMTKRGLWDDGGLYQLYRLYMKVEEIEPQGSVMDRDGLLRAYLSPDSVSSLHCPRFLHHQGEDSHHQMGDFTDWWKGWPSL</sequence>
<accession>A0A9N7YCB6</accession>
<keyword evidence="2" id="KW-1185">Reference proteome</keyword>
<name>A0A9N7YCB6_PLEPL</name>
<evidence type="ECO:0000313" key="2">
    <source>
        <dbReference type="Proteomes" id="UP001153269"/>
    </source>
</evidence>
<comment type="caution">
    <text evidence="1">The sequence shown here is derived from an EMBL/GenBank/DDBJ whole genome shotgun (WGS) entry which is preliminary data.</text>
</comment>
<gene>
    <name evidence="1" type="ORF">PLEPLA_LOCUS8371</name>
</gene>
<dbReference type="Proteomes" id="UP001153269">
    <property type="component" value="Unassembled WGS sequence"/>
</dbReference>
<organism evidence="1 2">
    <name type="scientific">Pleuronectes platessa</name>
    <name type="common">European plaice</name>
    <dbReference type="NCBI Taxonomy" id="8262"/>
    <lineage>
        <taxon>Eukaryota</taxon>
        <taxon>Metazoa</taxon>
        <taxon>Chordata</taxon>
        <taxon>Craniata</taxon>
        <taxon>Vertebrata</taxon>
        <taxon>Euteleostomi</taxon>
        <taxon>Actinopterygii</taxon>
        <taxon>Neopterygii</taxon>
        <taxon>Teleostei</taxon>
        <taxon>Neoteleostei</taxon>
        <taxon>Acanthomorphata</taxon>
        <taxon>Carangaria</taxon>
        <taxon>Pleuronectiformes</taxon>
        <taxon>Pleuronectoidei</taxon>
        <taxon>Pleuronectidae</taxon>
        <taxon>Pleuronectes</taxon>
    </lineage>
</organism>
<protein>
    <submittedName>
        <fullName evidence="1">Uncharacterized protein</fullName>
    </submittedName>
</protein>
<dbReference type="EMBL" id="CADEAL010000458">
    <property type="protein sequence ID" value="CAB1420496.1"/>
    <property type="molecule type" value="Genomic_DNA"/>
</dbReference>
<proteinExistence type="predicted"/>
<reference evidence="1" key="1">
    <citation type="submission" date="2020-03" db="EMBL/GenBank/DDBJ databases">
        <authorList>
            <person name="Weist P."/>
        </authorList>
    </citation>
    <scope>NUCLEOTIDE SEQUENCE</scope>
</reference>